<dbReference type="KEGG" id="hspo:JGZ69_02985"/>
<dbReference type="Proteomes" id="UP000595512">
    <property type="component" value="Chromosome"/>
</dbReference>
<evidence type="ECO:0000313" key="2">
    <source>
        <dbReference type="Proteomes" id="UP000595512"/>
    </source>
</evidence>
<sequence>MHKTQTLEWNCFMKGDILRKELKCKKIMPTILTGIWVANKSIIVSAAEINDSTGLGRLISEILGIADYIAWGGLIFAGASWMFNNRTVAIERGIGVTAGYLIIRKSWAYIQFLKGI</sequence>
<gene>
    <name evidence="1" type="ORF">JGZ69_02985</name>
</gene>
<organism evidence="1 2">
    <name type="scientific">Heyndrickxia sporothermodurans</name>
    <dbReference type="NCBI Taxonomy" id="46224"/>
    <lineage>
        <taxon>Bacteria</taxon>
        <taxon>Bacillati</taxon>
        <taxon>Bacillota</taxon>
        <taxon>Bacilli</taxon>
        <taxon>Bacillales</taxon>
        <taxon>Bacillaceae</taxon>
        <taxon>Heyndrickxia</taxon>
    </lineage>
</organism>
<evidence type="ECO:0000313" key="1">
    <source>
        <dbReference type="EMBL" id="QQX25928.1"/>
    </source>
</evidence>
<protein>
    <submittedName>
        <fullName evidence="1">Uncharacterized protein</fullName>
    </submittedName>
</protein>
<proteinExistence type="predicted"/>
<dbReference type="EMBL" id="CP066701">
    <property type="protein sequence ID" value="QQX25928.1"/>
    <property type="molecule type" value="Genomic_DNA"/>
</dbReference>
<name>A0AB37HB48_9BACI</name>
<accession>A0AB37HB48</accession>
<dbReference type="RefSeq" id="WP_107957981.1">
    <property type="nucleotide sequence ID" value="NZ_CP066701.1"/>
</dbReference>
<reference evidence="1 2" key="1">
    <citation type="submission" date="2020-12" db="EMBL/GenBank/DDBJ databases">
        <title>Taxonomic evaluation of the Bacillus sporothermodurans group of bacteria based on whole genome sequences.</title>
        <authorList>
            <person name="Fiedler G."/>
            <person name="Herbstmann A.-D."/>
            <person name="Doll E."/>
            <person name="Wenning M."/>
            <person name="Brinks E."/>
            <person name="Kabisch J."/>
            <person name="Breitenwieser F."/>
            <person name="Lappann M."/>
            <person name="Boehnlein C."/>
            <person name="Franz C."/>
        </authorList>
    </citation>
    <scope>NUCLEOTIDE SEQUENCE [LARGE SCALE GENOMIC DNA]</scope>
    <source>
        <strain evidence="1 2">DSM 10599</strain>
    </source>
</reference>
<dbReference type="AlphaFoldDB" id="A0AB37HB48"/>